<dbReference type="Gene3D" id="1.10.1200.10">
    <property type="entry name" value="ACP-like"/>
    <property type="match status" value="1"/>
</dbReference>
<evidence type="ECO:0000259" key="1">
    <source>
        <dbReference type="PROSITE" id="PS50075"/>
    </source>
</evidence>
<dbReference type="Proteomes" id="UP000284614">
    <property type="component" value="Unassembled WGS sequence"/>
</dbReference>
<evidence type="ECO:0000313" key="2">
    <source>
        <dbReference type="EMBL" id="RGY67431.1"/>
    </source>
</evidence>
<protein>
    <submittedName>
        <fullName evidence="2">Acyl carrier protein</fullName>
    </submittedName>
</protein>
<name>A0A413JW22_BACFG</name>
<dbReference type="RefSeq" id="WP_005821903.1">
    <property type="nucleotide sequence ID" value="NZ_JAGJHH010000032.1"/>
</dbReference>
<sequence length="78" mass="9008">MMCIDEFVNLIKEQYFDADSIEMGAETIFRSLDSFDSLTGMAILVEIKEKTGVSLSDEEWKSFHTVQDIYDYVIAKQK</sequence>
<dbReference type="PROSITE" id="PS50075">
    <property type="entry name" value="CARRIER"/>
    <property type="match status" value="1"/>
</dbReference>
<dbReference type="EMBL" id="QSDG01000014">
    <property type="protein sequence ID" value="RGY67431.1"/>
    <property type="molecule type" value="Genomic_DNA"/>
</dbReference>
<reference evidence="2 3" key="1">
    <citation type="submission" date="2018-08" db="EMBL/GenBank/DDBJ databases">
        <title>A genome reference for cultivated species of the human gut microbiota.</title>
        <authorList>
            <person name="Zou Y."/>
            <person name="Xue W."/>
            <person name="Luo G."/>
        </authorList>
    </citation>
    <scope>NUCLEOTIDE SEQUENCE [LARGE SCALE GENOMIC DNA]</scope>
    <source>
        <strain evidence="2 3">OF01-1</strain>
    </source>
</reference>
<dbReference type="InterPro" id="IPR009081">
    <property type="entry name" value="PP-bd_ACP"/>
</dbReference>
<gene>
    <name evidence="2" type="ORF">DXA27_15155</name>
</gene>
<proteinExistence type="predicted"/>
<evidence type="ECO:0000313" key="3">
    <source>
        <dbReference type="Proteomes" id="UP000284614"/>
    </source>
</evidence>
<comment type="caution">
    <text evidence="2">The sequence shown here is derived from an EMBL/GenBank/DDBJ whole genome shotgun (WGS) entry which is preliminary data.</text>
</comment>
<feature type="domain" description="Carrier" evidence="1">
    <location>
        <begin position="2"/>
        <end position="77"/>
    </location>
</feature>
<dbReference type="InterPro" id="IPR036736">
    <property type="entry name" value="ACP-like_sf"/>
</dbReference>
<organism evidence="2 3">
    <name type="scientific">Bacteroides fragilis</name>
    <dbReference type="NCBI Taxonomy" id="817"/>
    <lineage>
        <taxon>Bacteria</taxon>
        <taxon>Pseudomonadati</taxon>
        <taxon>Bacteroidota</taxon>
        <taxon>Bacteroidia</taxon>
        <taxon>Bacteroidales</taxon>
        <taxon>Bacteroidaceae</taxon>
        <taxon>Bacteroides</taxon>
    </lineage>
</organism>
<dbReference type="SUPFAM" id="SSF47336">
    <property type="entry name" value="ACP-like"/>
    <property type="match status" value="1"/>
</dbReference>
<dbReference type="AlphaFoldDB" id="A0A413JW22"/>
<dbReference type="Pfam" id="PF00550">
    <property type="entry name" value="PP-binding"/>
    <property type="match status" value="1"/>
</dbReference>
<accession>A0A413JW22</accession>